<keyword evidence="1" id="KW-1133">Transmembrane helix</keyword>
<evidence type="ECO:0000256" key="1">
    <source>
        <dbReference type="SAM" id="Phobius"/>
    </source>
</evidence>
<keyword evidence="1" id="KW-0472">Membrane</keyword>
<organism evidence="2 3">
    <name type="scientific">Zopfia rhizophila CBS 207.26</name>
    <dbReference type="NCBI Taxonomy" id="1314779"/>
    <lineage>
        <taxon>Eukaryota</taxon>
        <taxon>Fungi</taxon>
        <taxon>Dikarya</taxon>
        <taxon>Ascomycota</taxon>
        <taxon>Pezizomycotina</taxon>
        <taxon>Dothideomycetes</taxon>
        <taxon>Dothideomycetes incertae sedis</taxon>
        <taxon>Zopfiaceae</taxon>
        <taxon>Zopfia</taxon>
    </lineage>
</organism>
<dbReference type="InterPro" id="IPR036259">
    <property type="entry name" value="MFS_trans_sf"/>
</dbReference>
<proteinExistence type="predicted"/>
<evidence type="ECO:0000313" key="3">
    <source>
        <dbReference type="Proteomes" id="UP000800200"/>
    </source>
</evidence>
<accession>A0A6A6DHP7</accession>
<dbReference type="Proteomes" id="UP000800200">
    <property type="component" value="Unassembled WGS sequence"/>
</dbReference>
<dbReference type="Gene3D" id="1.20.1250.20">
    <property type="entry name" value="MFS general substrate transporter like domains"/>
    <property type="match status" value="1"/>
</dbReference>
<sequence length="146" mass="16306">MVAQLINFSTGNLVVNNYQVLLYQRLGVTGGIPVLLIMFWNRVGLWGNVTSAFMHNMSYARESFPGDDSAGSALSLFDQFAGTALFVAVSPSRFAAIGWKFYFVFLCPCTMDTKCLSLEEIDEIFGDLVAVHLMDVNKDQMEQLER</sequence>
<dbReference type="OrthoDB" id="6612291at2759"/>
<dbReference type="EMBL" id="ML994694">
    <property type="protein sequence ID" value="KAF2177116.1"/>
    <property type="molecule type" value="Genomic_DNA"/>
</dbReference>
<feature type="transmembrane region" description="Helical" evidence="1">
    <location>
        <begin position="20"/>
        <end position="40"/>
    </location>
</feature>
<protein>
    <submittedName>
        <fullName evidence="2">Uncharacterized protein</fullName>
    </submittedName>
</protein>
<dbReference type="AlphaFoldDB" id="A0A6A6DHP7"/>
<name>A0A6A6DHP7_9PEZI</name>
<reference evidence="2" key="1">
    <citation type="journal article" date="2020" name="Stud. Mycol.">
        <title>101 Dothideomycetes genomes: a test case for predicting lifestyles and emergence of pathogens.</title>
        <authorList>
            <person name="Haridas S."/>
            <person name="Albert R."/>
            <person name="Binder M."/>
            <person name="Bloem J."/>
            <person name="Labutti K."/>
            <person name="Salamov A."/>
            <person name="Andreopoulos B."/>
            <person name="Baker S."/>
            <person name="Barry K."/>
            <person name="Bills G."/>
            <person name="Bluhm B."/>
            <person name="Cannon C."/>
            <person name="Castanera R."/>
            <person name="Culley D."/>
            <person name="Daum C."/>
            <person name="Ezra D."/>
            <person name="Gonzalez J."/>
            <person name="Henrissat B."/>
            <person name="Kuo A."/>
            <person name="Liang C."/>
            <person name="Lipzen A."/>
            <person name="Lutzoni F."/>
            <person name="Magnuson J."/>
            <person name="Mondo S."/>
            <person name="Nolan M."/>
            <person name="Ohm R."/>
            <person name="Pangilinan J."/>
            <person name="Park H.-J."/>
            <person name="Ramirez L."/>
            <person name="Alfaro M."/>
            <person name="Sun H."/>
            <person name="Tritt A."/>
            <person name="Yoshinaga Y."/>
            <person name="Zwiers L.-H."/>
            <person name="Turgeon B."/>
            <person name="Goodwin S."/>
            <person name="Spatafora J."/>
            <person name="Crous P."/>
            <person name="Grigoriev I."/>
        </authorList>
    </citation>
    <scope>NUCLEOTIDE SEQUENCE</scope>
    <source>
        <strain evidence="2">CBS 207.26</strain>
    </source>
</reference>
<evidence type="ECO:0000313" key="2">
    <source>
        <dbReference type="EMBL" id="KAF2177116.1"/>
    </source>
</evidence>
<keyword evidence="3" id="KW-1185">Reference proteome</keyword>
<gene>
    <name evidence="2" type="ORF">K469DRAFT_697476</name>
</gene>
<keyword evidence="1" id="KW-0812">Transmembrane</keyword>